<keyword evidence="3" id="KW-1185">Reference proteome</keyword>
<sequence>MGNYKGGLPQPLGIGAPFRAITERVGFTELNHIQRQDSPDDCAASQLLARGLVGQALDHYDSQQQIHLVDSNEEDDEGEGGGGSATQLRLVGDWSQGLTAENIQERLILAHRNSDVNELNQAAREKMQALGLLDKDSKKVVTTNHNVIELSTGDRILFLRNDRQLGISNGEFATISKMDGDKITVKLGKASSREMTFSTNEYQDFNYGYAATVHKSQGSTYDQVFVYVAGRCWDRSLSYVAMTRHRKALNVYADRSQFRNLTELKDVLSRSTLRDSVLDWPLSFAIRRGFDPEKLIGWFVDKVLGVKQAIHDVWLFVANYQAFKVRKAHHQSVQDKIKQRALAKKVAMFVDLRNQLGAQARQMRRNLKSYEKFYDHPGYKDWYERTLIRNQSAYEIKQDYELFKDALNLNRVSDRALEKLATQHERAILVKDYLAQSQERVFKKVKTIAPELAKTFEKINTPIKEVTINWTSEEFNDEFDALRKSKDSKHQYLVKFRDKLKNNSYKQYEKMLTKQLDSLAMNIGEVKSRQESLKKLAPNLFSKLEAFVKFKTRQKEIERDFD</sequence>
<dbReference type="Pfam" id="PF13538">
    <property type="entry name" value="UvrD_C_2"/>
    <property type="match status" value="1"/>
</dbReference>
<evidence type="ECO:0000313" key="2">
    <source>
        <dbReference type="EMBL" id="RDH40116.1"/>
    </source>
</evidence>
<gene>
    <name evidence="2" type="ORF">CFE62_005345</name>
</gene>
<protein>
    <recommendedName>
        <fullName evidence="1">UvrD-like helicase C-terminal domain-containing protein</fullName>
    </recommendedName>
</protein>
<organism evidence="2 3">
    <name type="scientific">Candidatus Aquirickettsiella gammari</name>
    <dbReference type="NCBI Taxonomy" id="2016198"/>
    <lineage>
        <taxon>Bacteria</taxon>
        <taxon>Pseudomonadati</taxon>
        <taxon>Pseudomonadota</taxon>
        <taxon>Gammaproteobacteria</taxon>
        <taxon>Legionellales</taxon>
        <taxon>Coxiellaceae</taxon>
        <taxon>Candidatus Aquirickettsiella</taxon>
    </lineage>
</organism>
<name>A0A370CII5_9COXI</name>
<feature type="domain" description="UvrD-like helicase C-terminal" evidence="1">
    <location>
        <begin position="207"/>
        <end position="252"/>
    </location>
</feature>
<evidence type="ECO:0000259" key="1">
    <source>
        <dbReference type="Pfam" id="PF13538"/>
    </source>
</evidence>
<dbReference type="InterPro" id="IPR027417">
    <property type="entry name" value="P-loop_NTPase"/>
</dbReference>
<dbReference type="EMBL" id="NMOS02000015">
    <property type="protein sequence ID" value="RDH40116.1"/>
    <property type="molecule type" value="Genomic_DNA"/>
</dbReference>
<dbReference type="Proteomes" id="UP000226429">
    <property type="component" value="Unassembled WGS sequence"/>
</dbReference>
<comment type="caution">
    <text evidence="2">The sequence shown here is derived from an EMBL/GenBank/DDBJ whole genome shotgun (WGS) entry which is preliminary data.</text>
</comment>
<dbReference type="CDD" id="cd18809">
    <property type="entry name" value="SF1_C_RecD"/>
    <property type="match status" value="1"/>
</dbReference>
<evidence type="ECO:0000313" key="3">
    <source>
        <dbReference type="Proteomes" id="UP000226429"/>
    </source>
</evidence>
<dbReference type="SUPFAM" id="SSF52540">
    <property type="entry name" value="P-loop containing nucleoside triphosphate hydrolases"/>
    <property type="match status" value="1"/>
</dbReference>
<reference evidence="2 3" key="1">
    <citation type="journal article" date="2017" name="Int. J. Syst. Evol. Microbiol.">
        <title>Aquarickettsiella crustaci n. gen. n. sp. (Gammaproteobacteria: Legionellales: Coxiellaceae); a bacterial pathogen of the freshwater crustacean: Gammarus fossarum (Malacostraca: Amphipoda).</title>
        <authorList>
            <person name="Bojko J."/>
            <person name="Dunn A.M."/>
            <person name="Stebbing P.D."/>
            <person name="Van Aerle R."/>
            <person name="Bacela-Spychalska K."/>
            <person name="Bean T.P."/>
            <person name="Stentiford G.D."/>
        </authorList>
    </citation>
    <scope>NUCLEOTIDE SEQUENCE [LARGE SCALE GENOMIC DNA]</scope>
    <source>
        <strain evidence="2">RA15029</strain>
    </source>
</reference>
<dbReference type="InterPro" id="IPR027785">
    <property type="entry name" value="UvrD-like_helicase_C"/>
</dbReference>
<accession>A0A370CII5</accession>
<proteinExistence type="predicted"/>
<reference evidence="2 3" key="2">
    <citation type="journal article" date="2018" name="J. Invertebr. Pathol.">
        <title>'Candidatus Aquirickettsiella gammari' (Gammaproteobacteria: Legionellales: Coxiellaceae): A bacterial pathogen of the freshwater crustacean Gammarus fossarum (Malacostraca: Amphipoda).</title>
        <authorList>
            <person name="Bojko J."/>
            <person name="Dunn A.M."/>
            <person name="Stebbing P.D."/>
            <person name="van Aerle R."/>
            <person name="Bacela-Spychalska K."/>
            <person name="Bean T.P."/>
            <person name="Urrutia A."/>
            <person name="Stentiford G.D."/>
        </authorList>
    </citation>
    <scope>NUCLEOTIDE SEQUENCE [LARGE SCALE GENOMIC DNA]</scope>
    <source>
        <strain evidence="2">RA15029</strain>
    </source>
</reference>
<dbReference type="Gene3D" id="3.40.50.300">
    <property type="entry name" value="P-loop containing nucleotide triphosphate hydrolases"/>
    <property type="match status" value="1"/>
</dbReference>
<dbReference type="AlphaFoldDB" id="A0A370CII5"/>